<gene>
    <name evidence="7" type="ORF">B9T62_01405</name>
</gene>
<reference evidence="7 8" key="1">
    <citation type="submission" date="2017-06" db="EMBL/GenBank/DDBJ databases">
        <title>Complete genome sequence of Paenibacillus donghaensis KCTC 13049T isolated from East Sea sediment, South Korea.</title>
        <authorList>
            <person name="Jung B.K."/>
            <person name="Hong S.-J."/>
            <person name="Shin J.-H."/>
        </authorList>
    </citation>
    <scope>NUCLEOTIDE SEQUENCE [LARGE SCALE GENOMIC DNA]</scope>
    <source>
        <strain evidence="7 8">KCTC 13049</strain>
    </source>
</reference>
<organism evidence="7 8">
    <name type="scientific">Paenibacillus donghaensis</name>
    <dbReference type="NCBI Taxonomy" id="414771"/>
    <lineage>
        <taxon>Bacteria</taxon>
        <taxon>Bacillati</taxon>
        <taxon>Bacillota</taxon>
        <taxon>Bacilli</taxon>
        <taxon>Bacillales</taxon>
        <taxon>Paenibacillaceae</taxon>
        <taxon>Paenibacillus</taxon>
    </lineage>
</organism>
<evidence type="ECO:0000256" key="1">
    <source>
        <dbReference type="ARBA" id="ARBA00004945"/>
    </source>
</evidence>
<keyword evidence="4" id="KW-0378">Hydrolase</keyword>
<dbReference type="InterPro" id="IPR010049">
    <property type="entry name" value="MTA_SAH_Nsdase"/>
</dbReference>
<dbReference type="UniPathway" id="UPA00904">
    <property type="reaction ID" value="UER00871"/>
</dbReference>
<evidence type="ECO:0000256" key="2">
    <source>
        <dbReference type="ARBA" id="ARBA00011974"/>
    </source>
</evidence>
<dbReference type="RefSeq" id="WP_087913616.1">
    <property type="nucleotide sequence ID" value="NZ_CP021780.1"/>
</dbReference>
<proteinExistence type="predicted"/>
<dbReference type="EC" id="3.2.2.9" evidence="2"/>
<evidence type="ECO:0000313" key="8">
    <source>
        <dbReference type="Proteomes" id="UP000249890"/>
    </source>
</evidence>
<dbReference type="GO" id="GO:0019509">
    <property type="term" value="P:L-methionine salvage from methylthioadenosine"/>
    <property type="evidence" value="ECO:0007669"/>
    <property type="project" value="UniProtKB-UniPathway"/>
</dbReference>
<dbReference type="NCBIfam" id="NF004079">
    <property type="entry name" value="PRK05584.1"/>
    <property type="match status" value="1"/>
</dbReference>
<dbReference type="GO" id="GO:0008930">
    <property type="term" value="F:methylthioadenosine nucleosidase activity"/>
    <property type="evidence" value="ECO:0007669"/>
    <property type="project" value="InterPro"/>
</dbReference>
<dbReference type="GO" id="GO:0009164">
    <property type="term" value="P:nucleoside catabolic process"/>
    <property type="evidence" value="ECO:0007669"/>
    <property type="project" value="InterPro"/>
</dbReference>
<dbReference type="EMBL" id="CP021780">
    <property type="protein sequence ID" value="ASA19591.1"/>
    <property type="molecule type" value="Genomic_DNA"/>
</dbReference>
<dbReference type="PANTHER" id="PTHR46832:SF1">
    <property type="entry name" value="5'-METHYLTHIOADENOSINE_S-ADENOSYLHOMOCYSTEINE NUCLEOSIDASE"/>
    <property type="match status" value="1"/>
</dbReference>
<comment type="pathway">
    <text evidence="1">Amino-acid biosynthesis; L-methionine biosynthesis via salvage pathway; S-methyl-5-thio-alpha-D-ribose 1-phosphate from S-methyl-5'-thioadenosine (hydrolase route): step 1/2.</text>
</comment>
<evidence type="ECO:0000256" key="5">
    <source>
        <dbReference type="ARBA" id="ARBA00023167"/>
    </source>
</evidence>
<evidence type="ECO:0000256" key="3">
    <source>
        <dbReference type="ARBA" id="ARBA00022605"/>
    </source>
</evidence>
<dbReference type="InterPro" id="IPR035994">
    <property type="entry name" value="Nucleoside_phosphorylase_sf"/>
</dbReference>
<dbReference type="Proteomes" id="UP000249890">
    <property type="component" value="Chromosome"/>
</dbReference>
<keyword evidence="8" id="KW-1185">Reference proteome</keyword>
<dbReference type="InterPro" id="IPR000845">
    <property type="entry name" value="Nucleoside_phosphorylase_d"/>
</dbReference>
<dbReference type="GO" id="GO:0008782">
    <property type="term" value="F:adenosylhomocysteine nucleosidase activity"/>
    <property type="evidence" value="ECO:0007669"/>
    <property type="project" value="UniProtKB-EC"/>
</dbReference>
<dbReference type="NCBIfam" id="TIGR01704">
    <property type="entry name" value="MTA_SAH-Nsdase"/>
    <property type="match status" value="1"/>
</dbReference>
<dbReference type="SUPFAM" id="SSF53167">
    <property type="entry name" value="Purine and uridine phosphorylases"/>
    <property type="match status" value="1"/>
</dbReference>
<dbReference type="GO" id="GO:0005829">
    <property type="term" value="C:cytosol"/>
    <property type="evidence" value="ECO:0007669"/>
    <property type="project" value="TreeGrafter"/>
</dbReference>
<evidence type="ECO:0000313" key="7">
    <source>
        <dbReference type="EMBL" id="ASA19591.1"/>
    </source>
</evidence>
<dbReference type="Gene3D" id="3.40.50.1580">
    <property type="entry name" value="Nucleoside phosphorylase domain"/>
    <property type="match status" value="1"/>
</dbReference>
<dbReference type="KEGG" id="pdh:B9T62_01405"/>
<dbReference type="OrthoDB" id="9792278at2"/>
<sequence length="233" mass="24993">MSIAIIGAMEEEVAPIRSQLADVRVLQVAGATYWSGRWDGREVVLVRSGIGKVNAAMTTAVLLERFRVELIINTGAAGGLDPELAVGDVVMATEQVYSDVDATVFNYAYGQVPQMPQRYPVHPDGLALAQKLIDLKARQEKIVTGLITTEDSFIGRTELAEAIRKNFPDSKATDMEGAAIAQTAYQFGIPYAAFRSISDVCGSEAAGLFNSNLELAAANSAAAVRDFLSLYTI</sequence>
<dbReference type="CDD" id="cd09008">
    <property type="entry name" value="MTAN"/>
    <property type="match status" value="1"/>
</dbReference>
<accession>A0A2Z2KIF1</accession>
<dbReference type="PANTHER" id="PTHR46832">
    <property type="entry name" value="5'-METHYLTHIOADENOSINE/S-ADENOSYLHOMOCYSTEINE NUCLEOSIDASE"/>
    <property type="match status" value="1"/>
</dbReference>
<feature type="domain" description="Nucleoside phosphorylase" evidence="6">
    <location>
        <begin position="3"/>
        <end position="228"/>
    </location>
</feature>
<evidence type="ECO:0000259" key="6">
    <source>
        <dbReference type="Pfam" id="PF01048"/>
    </source>
</evidence>
<protein>
    <recommendedName>
        <fullName evidence="2">adenosylhomocysteine nucleosidase</fullName>
        <ecNumber evidence="2">3.2.2.9</ecNumber>
    </recommendedName>
</protein>
<keyword evidence="3" id="KW-0028">Amino-acid biosynthesis</keyword>
<name>A0A2Z2KIF1_9BACL</name>
<keyword evidence="5" id="KW-0486">Methionine biosynthesis</keyword>
<dbReference type="GO" id="GO:0019284">
    <property type="term" value="P:L-methionine salvage from S-adenosylmethionine"/>
    <property type="evidence" value="ECO:0007669"/>
    <property type="project" value="TreeGrafter"/>
</dbReference>
<dbReference type="Pfam" id="PF01048">
    <property type="entry name" value="PNP_UDP_1"/>
    <property type="match status" value="1"/>
</dbReference>
<dbReference type="AlphaFoldDB" id="A0A2Z2KIF1"/>
<evidence type="ECO:0000256" key="4">
    <source>
        <dbReference type="ARBA" id="ARBA00022801"/>
    </source>
</evidence>